<feature type="region of interest" description="Disordered" evidence="6">
    <location>
        <begin position="279"/>
        <end position="298"/>
    </location>
</feature>
<reference evidence="7" key="1">
    <citation type="submission" date="2021-12" db="EMBL/GenBank/DDBJ databases">
        <authorList>
            <person name="King R."/>
        </authorList>
    </citation>
    <scope>NUCLEOTIDE SEQUENCE</scope>
</reference>
<dbReference type="AlphaFoldDB" id="A0A9P0A4C0"/>
<gene>
    <name evidence="7" type="ORF">BEMITA_LOCUS3343</name>
</gene>
<accession>A0A9P0A4C0</accession>
<feature type="compositionally biased region" description="Acidic residues" evidence="6">
    <location>
        <begin position="123"/>
        <end position="132"/>
    </location>
</feature>
<dbReference type="SUPFAM" id="SSF57501">
    <property type="entry name" value="Cystine-knot cytokines"/>
    <property type="match status" value="1"/>
</dbReference>
<evidence type="ECO:0000313" key="8">
    <source>
        <dbReference type="Proteomes" id="UP001152759"/>
    </source>
</evidence>
<organism evidence="7 8">
    <name type="scientific">Bemisia tabaci</name>
    <name type="common">Sweetpotato whitefly</name>
    <name type="synonym">Aleurodes tabaci</name>
    <dbReference type="NCBI Taxonomy" id="7038"/>
    <lineage>
        <taxon>Eukaryota</taxon>
        <taxon>Metazoa</taxon>
        <taxon>Ecdysozoa</taxon>
        <taxon>Arthropoda</taxon>
        <taxon>Hexapoda</taxon>
        <taxon>Insecta</taxon>
        <taxon>Pterygota</taxon>
        <taxon>Neoptera</taxon>
        <taxon>Paraneoptera</taxon>
        <taxon>Hemiptera</taxon>
        <taxon>Sternorrhyncha</taxon>
        <taxon>Aleyrodoidea</taxon>
        <taxon>Aleyrodidae</taxon>
        <taxon>Aleyrodinae</taxon>
        <taxon>Bemisia</taxon>
    </lineage>
</organism>
<comment type="similarity">
    <text evidence="2">Belongs to the noggin family.</text>
</comment>
<name>A0A9P0A4C0_BEMTA</name>
<keyword evidence="5" id="KW-0732">Signal</keyword>
<evidence type="ECO:0000256" key="2">
    <source>
        <dbReference type="ARBA" id="ARBA00007480"/>
    </source>
</evidence>
<evidence type="ECO:0000256" key="1">
    <source>
        <dbReference type="ARBA" id="ARBA00004613"/>
    </source>
</evidence>
<evidence type="ECO:0000256" key="5">
    <source>
        <dbReference type="ARBA" id="ARBA00022729"/>
    </source>
</evidence>
<keyword evidence="8" id="KW-1185">Reference proteome</keyword>
<dbReference type="EMBL" id="OU963863">
    <property type="protein sequence ID" value="CAH0383957.1"/>
    <property type="molecule type" value="Genomic_DNA"/>
</dbReference>
<keyword evidence="4" id="KW-0964">Secreted</keyword>
<dbReference type="Pfam" id="PF05806">
    <property type="entry name" value="Noggin"/>
    <property type="match status" value="1"/>
</dbReference>
<evidence type="ECO:0000256" key="3">
    <source>
        <dbReference type="ARBA" id="ARBA00022473"/>
    </source>
</evidence>
<evidence type="ECO:0000313" key="7">
    <source>
        <dbReference type="EMBL" id="CAH0383957.1"/>
    </source>
</evidence>
<feature type="region of interest" description="Disordered" evidence="6">
    <location>
        <begin position="31"/>
        <end position="57"/>
    </location>
</feature>
<dbReference type="Proteomes" id="UP001152759">
    <property type="component" value="Chromosome 2"/>
</dbReference>
<feature type="compositionally biased region" description="Gly residues" evidence="6">
    <location>
        <begin position="31"/>
        <end position="47"/>
    </location>
</feature>
<sequence>MALVILWPEDGMRGVGLGSAVGVGGGVAGGGGGAGAGGVGGGRGRAGTGPSPEEYGLRASSLLELDELPIPGLQESPDRALDPRPHELNTTLLRAKLGKNFDPHLMSIFRPKDLYDAAAAAADAEDPDDADYTNEITPSRNRTAAPAPAPGFRRNKHGRLIPLGTMPQFIRDMDFRSVPTFASILTVVYHPEIDAFRLNGTIDEWERWGVLAVRLLAGRDEGEDEDQLEAEEEDPAVPVVGDRVSGCLPVAGLGFPLLAALAQGRPLLGELFHPCRDALPPLHQRQEDPAPLPLSQRHPRAQTLPLDQDRVPGHLQVRMRLPRSLLFLM</sequence>
<evidence type="ECO:0000256" key="6">
    <source>
        <dbReference type="SAM" id="MobiDB-lite"/>
    </source>
</evidence>
<keyword evidence="3" id="KW-0217">Developmental protein</keyword>
<proteinExistence type="inferred from homology"/>
<protein>
    <submittedName>
        <fullName evidence="7">Uncharacterized protein</fullName>
    </submittedName>
</protein>
<dbReference type="InterPro" id="IPR008717">
    <property type="entry name" value="Noggin"/>
</dbReference>
<evidence type="ECO:0000256" key="4">
    <source>
        <dbReference type="ARBA" id="ARBA00022525"/>
    </source>
</evidence>
<comment type="subcellular location">
    <subcellularLocation>
        <location evidence="1">Secreted</location>
    </subcellularLocation>
</comment>
<feature type="region of interest" description="Disordered" evidence="6">
    <location>
        <begin position="122"/>
        <end position="157"/>
    </location>
</feature>
<dbReference type="GO" id="GO:0005576">
    <property type="term" value="C:extracellular region"/>
    <property type="evidence" value="ECO:0007669"/>
    <property type="project" value="UniProtKB-SubCell"/>
</dbReference>
<dbReference type="InterPro" id="IPR029034">
    <property type="entry name" value="Cystine-knot_cytokine"/>
</dbReference>